<keyword evidence="1" id="KW-0805">Transcription regulation</keyword>
<dbReference type="InterPro" id="IPR036388">
    <property type="entry name" value="WH-like_DNA-bd_sf"/>
</dbReference>
<protein>
    <recommendedName>
        <fullName evidence="4">HTH hxlR-type domain-containing protein</fullName>
    </recommendedName>
</protein>
<dbReference type="SUPFAM" id="SSF46785">
    <property type="entry name" value="Winged helix' DNA-binding domain"/>
    <property type="match status" value="1"/>
</dbReference>
<evidence type="ECO:0000259" key="4">
    <source>
        <dbReference type="PROSITE" id="PS51118"/>
    </source>
</evidence>
<sequence>MAQHDDEVGICDAAITLAFSVLGKRWNGMILSVLGSGVNSFVGLRKAVSGISDTVLSERLLELTDTGLVTRAVVEGPPITVRYELTTAGAELVPTISQLGLWAQRNLGKPAEQPAR</sequence>
<keyword evidence="6" id="KW-1185">Reference proteome</keyword>
<dbReference type="RefSeq" id="WP_284254941.1">
    <property type="nucleotide sequence ID" value="NZ_BAAAQO010000004.1"/>
</dbReference>
<evidence type="ECO:0000256" key="3">
    <source>
        <dbReference type="ARBA" id="ARBA00023163"/>
    </source>
</evidence>
<name>A0ABQ6K9G2_9MICO</name>
<dbReference type="Gene3D" id="1.10.10.10">
    <property type="entry name" value="Winged helix-like DNA-binding domain superfamily/Winged helix DNA-binding domain"/>
    <property type="match status" value="1"/>
</dbReference>
<organism evidence="5 6">
    <name type="scientific">Pseudolysinimonas kribbensis</name>
    <dbReference type="NCBI Taxonomy" id="433641"/>
    <lineage>
        <taxon>Bacteria</taxon>
        <taxon>Bacillati</taxon>
        <taxon>Actinomycetota</taxon>
        <taxon>Actinomycetes</taxon>
        <taxon>Micrococcales</taxon>
        <taxon>Microbacteriaceae</taxon>
        <taxon>Pseudolysinimonas</taxon>
    </lineage>
</organism>
<gene>
    <name evidence="5" type="ORF">GCM10025881_31700</name>
</gene>
<dbReference type="PROSITE" id="PS51118">
    <property type="entry name" value="HTH_HXLR"/>
    <property type="match status" value="1"/>
</dbReference>
<dbReference type="EMBL" id="BSVB01000001">
    <property type="protein sequence ID" value="GMA96346.1"/>
    <property type="molecule type" value="Genomic_DNA"/>
</dbReference>
<dbReference type="InterPro" id="IPR002577">
    <property type="entry name" value="HTH_HxlR"/>
</dbReference>
<accession>A0ABQ6K9G2</accession>
<proteinExistence type="predicted"/>
<evidence type="ECO:0000256" key="2">
    <source>
        <dbReference type="ARBA" id="ARBA00023125"/>
    </source>
</evidence>
<keyword evidence="3" id="KW-0804">Transcription</keyword>
<keyword evidence="2" id="KW-0238">DNA-binding</keyword>
<dbReference type="Proteomes" id="UP001157034">
    <property type="component" value="Unassembled WGS sequence"/>
</dbReference>
<evidence type="ECO:0000313" key="6">
    <source>
        <dbReference type="Proteomes" id="UP001157034"/>
    </source>
</evidence>
<feature type="domain" description="HTH hxlR-type" evidence="4">
    <location>
        <begin position="11"/>
        <end position="111"/>
    </location>
</feature>
<comment type="caution">
    <text evidence="5">The sequence shown here is derived from an EMBL/GenBank/DDBJ whole genome shotgun (WGS) entry which is preliminary data.</text>
</comment>
<evidence type="ECO:0000313" key="5">
    <source>
        <dbReference type="EMBL" id="GMA96346.1"/>
    </source>
</evidence>
<reference evidence="6" key="1">
    <citation type="journal article" date="2019" name="Int. J. Syst. Evol. Microbiol.">
        <title>The Global Catalogue of Microorganisms (GCM) 10K type strain sequencing project: providing services to taxonomists for standard genome sequencing and annotation.</title>
        <authorList>
            <consortium name="The Broad Institute Genomics Platform"/>
            <consortium name="The Broad Institute Genome Sequencing Center for Infectious Disease"/>
            <person name="Wu L."/>
            <person name="Ma J."/>
        </authorList>
    </citation>
    <scope>NUCLEOTIDE SEQUENCE [LARGE SCALE GENOMIC DNA]</scope>
    <source>
        <strain evidence="6">NBRC 108894</strain>
    </source>
</reference>
<evidence type="ECO:0000256" key="1">
    <source>
        <dbReference type="ARBA" id="ARBA00023015"/>
    </source>
</evidence>
<dbReference type="PANTHER" id="PTHR33204">
    <property type="entry name" value="TRANSCRIPTIONAL REGULATOR, MARR FAMILY"/>
    <property type="match status" value="1"/>
</dbReference>
<dbReference type="PANTHER" id="PTHR33204:SF37">
    <property type="entry name" value="HTH-TYPE TRANSCRIPTIONAL REGULATOR YODB"/>
    <property type="match status" value="1"/>
</dbReference>
<dbReference type="InterPro" id="IPR036390">
    <property type="entry name" value="WH_DNA-bd_sf"/>
</dbReference>
<dbReference type="Pfam" id="PF01638">
    <property type="entry name" value="HxlR"/>
    <property type="match status" value="1"/>
</dbReference>